<dbReference type="RefSeq" id="YP_764477.1">
    <property type="nucleotide sequence ID" value="NC_008376.2"/>
</dbReference>
<accession>Q0H260</accession>
<sequence length="63" mass="7432">MPKYVVIKVFKDLQDRQHIYRVGDTYPRKGYKPSKKRIEELLGNENRIGEPLIAEVDEEEGNE</sequence>
<keyword evidence="2" id="KW-1185">Reference proteome</keyword>
<dbReference type="KEGG" id="vg:5179262"/>
<dbReference type="GeneID" id="5179262"/>
<name>Q0H260_9CAUD</name>
<dbReference type="EMBL" id="DQ340064">
    <property type="protein sequence ID" value="ABC61277.1"/>
    <property type="molecule type" value="Genomic_DNA"/>
</dbReference>
<organism evidence="1 2">
    <name type="scientific">Geobacillus phage GBSV1</name>
    <dbReference type="NCBI Taxonomy" id="365048"/>
    <lineage>
        <taxon>Viruses</taxon>
        <taxon>Duplodnaviria</taxon>
        <taxon>Heunggongvirae</taxon>
        <taxon>Uroviricota</taxon>
        <taxon>Caudoviricetes</taxon>
        <taxon>Svunavirus</taxon>
        <taxon>Svunavirus GBSV1</taxon>
    </lineage>
</organism>
<dbReference type="OrthoDB" id="18081at10239"/>
<evidence type="ECO:0000313" key="2">
    <source>
        <dbReference type="Proteomes" id="UP000006664"/>
    </source>
</evidence>
<protein>
    <submittedName>
        <fullName evidence="1">Uncharacterized protein</fullName>
    </submittedName>
</protein>
<dbReference type="Proteomes" id="UP000006664">
    <property type="component" value="Segment"/>
</dbReference>
<evidence type="ECO:0000313" key="1">
    <source>
        <dbReference type="EMBL" id="ABC61277.1"/>
    </source>
</evidence>
<proteinExistence type="predicted"/>
<reference evidence="1 2" key="1">
    <citation type="journal article" date="2009" name="Res. Microbiol.">
        <title>Genomic and proteomic characterization of a thermophilic Geobacillus bacteriophage GBSV1.</title>
        <authorList>
            <person name="Liu B."/>
            <person name="Zhou F."/>
            <person name="Wu S."/>
            <person name="Xu Y."/>
            <person name="Zhang X."/>
        </authorList>
    </citation>
    <scope>NUCLEOTIDE SEQUENCE [LARGE SCALE GENOMIC DNA]</scope>
</reference>